<evidence type="ECO:0000313" key="2">
    <source>
        <dbReference type="Proteomes" id="UP000008305"/>
    </source>
</evidence>
<dbReference type="AlphaFoldDB" id="A0AA34RD06"/>
<evidence type="ECO:0000313" key="1">
    <source>
        <dbReference type="EMBL" id="AEB41446.1"/>
    </source>
</evidence>
<name>A0AA34RD06_CHLPE</name>
<sequence>MAMQTKHFHAKEAERLLRYAKQNLRKKETEGGIFLDPPTIKLHSGI</sequence>
<accession>A0AA34RD06</accession>
<organism evidence="1 2">
    <name type="scientific">Chlamydia pecorum (strain ATCC VR-628 / DSM 29919 / E58)</name>
    <name type="common">Chlamydophila pecorum</name>
    <dbReference type="NCBI Taxonomy" id="331635"/>
    <lineage>
        <taxon>Bacteria</taxon>
        <taxon>Pseudomonadati</taxon>
        <taxon>Chlamydiota</taxon>
        <taxon>Chlamydiia</taxon>
        <taxon>Chlamydiales</taxon>
        <taxon>Chlamydiaceae</taxon>
        <taxon>Chlamydia/Chlamydophila group</taxon>
        <taxon>Chlamydia</taxon>
    </lineage>
</organism>
<protein>
    <submittedName>
        <fullName evidence="1">Uncharacterized protein</fullName>
    </submittedName>
</protein>
<keyword evidence="2" id="KW-1185">Reference proteome</keyword>
<gene>
    <name evidence="1" type="ordered locus">G5S_0453</name>
</gene>
<proteinExistence type="predicted"/>
<reference evidence="1 2" key="1">
    <citation type="journal article" date="2011" name="J. Bacteriol.">
        <title>Genome sequence of the obligate intracellular animal pathogen Chlamydia pecorum E58.</title>
        <authorList>
            <person name="Mojica S."/>
            <person name="Huot Creasy H."/>
            <person name="Daugherty S."/>
            <person name="Read T.D."/>
            <person name="Kim T."/>
            <person name="Kaltenboeck B."/>
            <person name="Bavoil P."/>
            <person name="Myers G.S."/>
        </authorList>
    </citation>
    <scope>NUCLEOTIDE SEQUENCE [LARGE SCALE GENOMIC DNA]</scope>
    <source>
        <strain evidence="1 2">E58</strain>
    </source>
</reference>
<dbReference type="Proteomes" id="UP000008305">
    <property type="component" value="Chromosome"/>
</dbReference>
<dbReference type="EMBL" id="CP002608">
    <property type="protein sequence ID" value="AEB41446.1"/>
    <property type="molecule type" value="Genomic_DNA"/>
</dbReference>
<dbReference type="KEGG" id="cpm:G5S_0453"/>